<dbReference type="AlphaFoldDB" id="A0A0C1TQZ7"/>
<dbReference type="InterPro" id="IPR003390">
    <property type="entry name" value="DNA_integrity_scan_DisA_N"/>
</dbReference>
<dbReference type="InterPro" id="IPR048551">
    <property type="entry name" value="DACNV"/>
</dbReference>
<name>A0A0C1TQZ7_9BACT</name>
<protein>
    <recommendedName>
        <fullName evidence="1">DAC domain-containing protein</fullName>
    </recommendedName>
</protein>
<dbReference type="InterPro" id="IPR036888">
    <property type="entry name" value="DNA_integrity_DisA_N_sf"/>
</dbReference>
<dbReference type="SUPFAM" id="SSF143597">
    <property type="entry name" value="YojJ-like"/>
    <property type="match status" value="1"/>
</dbReference>
<evidence type="ECO:0000313" key="2">
    <source>
        <dbReference type="EMBL" id="KIE41708.1"/>
    </source>
</evidence>
<gene>
    <name evidence="2" type="ORF">SE37_03220</name>
</gene>
<evidence type="ECO:0000259" key="1">
    <source>
        <dbReference type="PROSITE" id="PS51794"/>
    </source>
</evidence>
<sequence>MSHWYPREFAAHICRQLKTEVPERPREDCPGCSILSVLISTCYQASLMREEERQVRFRLIFREPERFPAGQDPPDGLHRMVFLEPRPCTEDELRRLSPAISFDRAMIGVNLNVAGELQIWGVVHSGTRWMQAIHGGTQLINPVPDSLIVFVTGPGRISVSVGSTMIAGLRGGQVVSMAREVFAASWLREIFATHRDELWDLHQDARQKSGDIWPPIDPEFPVILGQNLLRRVISLMRSYRHGGTLLIIPSERTDELKQANPYLNIKYPFLTDIGRRRIFPHIVGIMNEFARVASRSQRECRPLGWDEYLALSDPVLTRMDETLFELAHFVADLSLVDGAVVLNRRFEVLGFGAEISGGLENVTRLQVALDIEGETRQPEAVKGRGTRHRSAYRLCNALHDALAIVISQDGQVLFVHWHDGAVTCWDQVATSLLDF</sequence>
<dbReference type="EMBL" id="JXBL01000001">
    <property type="protein sequence ID" value="KIE41708.1"/>
    <property type="molecule type" value="Genomic_DNA"/>
</dbReference>
<comment type="caution">
    <text evidence="2">The sequence shown here is derived from an EMBL/GenBank/DDBJ whole genome shotgun (WGS) entry which is preliminary data.</text>
</comment>
<dbReference type="Pfam" id="PF21751">
    <property type="entry name" value="DACNV"/>
    <property type="match status" value="1"/>
</dbReference>
<dbReference type="RefSeq" id="WP_039643584.1">
    <property type="nucleotide sequence ID" value="NZ_JXBL01000001.1"/>
</dbReference>
<accession>A0A0C1TQZ7</accession>
<proteinExistence type="predicted"/>
<dbReference type="Proteomes" id="UP000031433">
    <property type="component" value="Unassembled WGS sequence"/>
</dbReference>
<reference evidence="2 3" key="1">
    <citation type="submission" date="2015-01" db="EMBL/GenBank/DDBJ databases">
        <title>Genome sequence of the anaerobic bacterium Geobacter soli GSS01, a dissimilatory Fe(III) reducer from soil.</title>
        <authorList>
            <person name="Yang G."/>
            <person name="Zhou S."/>
        </authorList>
    </citation>
    <scope>NUCLEOTIDE SEQUENCE [LARGE SCALE GENOMIC DNA]</scope>
    <source>
        <strain evidence="2 3">GSS01</strain>
    </source>
</reference>
<evidence type="ECO:0000313" key="3">
    <source>
        <dbReference type="Proteomes" id="UP000031433"/>
    </source>
</evidence>
<organism evidence="2 3">
    <name type="scientific">Geobacter soli</name>
    <dbReference type="NCBI Taxonomy" id="1510391"/>
    <lineage>
        <taxon>Bacteria</taxon>
        <taxon>Pseudomonadati</taxon>
        <taxon>Thermodesulfobacteriota</taxon>
        <taxon>Desulfuromonadia</taxon>
        <taxon>Geobacterales</taxon>
        <taxon>Geobacteraceae</taxon>
        <taxon>Geobacter</taxon>
    </lineage>
</organism>
<dbReference type="PROSITE" id="PS51794">
    <property type="entry name" value="DAC"/>
    <property type="match status" value="1"/>
</dbReference>
<feature type="domain" description="DAC" evidence="1">
    <location>
        <begin position="249"/>
        <end position="427"/>
    </location>
</feature>
<keyword evidence="3" id="KW-1185">Reference proteome</keyword>
<dbReference type="Gene3D" id="3.40.1700.10">
    <property type="entry name" value="DNA integrity scanning protein, DisA, N-terminal domain"/>
    <property type="match status" value="1"/>
</dbReference>